<feature type="region of interest" description="Disordered" evidence="1">
    <location>
        <begin position="578"/>
        <end position="603"/>
    </location>
</feature>
<protein>
    <recommendedName>
        <fullName evidence="2">PPM-type phosphatase domain-containing protein</fullName>
    </recommendedName>
</protein>
<dbReference type="EMBL" id="QEAQ01000088">
    <property type="protein sequence ID" value="TPX56017.1"/>
    <property type="molecule type" value="Genomic_DNA"/>
</dbReference>
<feature type="region of interest" description="Disordered" evidence="1">
    <location>
        <begin position="16"/>
        <end position="67"/>
    </location>
</feature>
<evidence type="ECO:0000259" key="2">
    <source>
        <dbReference type="PROSITE" id="PS51746"/>
    </source>
</evidence>
<proteinExistence type="predicted"/>
<feature type="domain" description="PPM-type phosphatase" evidence="2">
    <location>
        <begin position="129"/>
        <end position="631"/>
    </location>
</feature>
<keyword evidence="4" id="KW-1185">Reference proteome</keyword>
<feature type="region of interest" description="Disordered" evidence="1">
    <location>
        <begin position="452"/>
        <end position="521"/>
    </location>
</feature>
<evidence type="ECO:0000256" key="1">
    <source>
        <dbReference type="SAM" id="MobiDB-lite"/>
    </source>
</evidence>
<sequence length="635" mass="68655">MSVMVPTSAPVAARMTIASSPPPTCSVDESYMSAAANDDREQSSATKSGSVKPTCASPQKKKPRVDDFETELSGLSNVTHSPYAAPAAEVSMVETSPLRSVCDDEGGRILADVPPHKVTWAVSTEKGYKYTFGKNRLPIHPEMEDVHWPTTEADGQVLGEHSTRNGTRLFVLADGHGGVEAPRFFVNGAMRAVTSLLESQQWDFGVQEHQNLFRAQVHTAFQILDASYSSKKVEEYRKWIDAGGGVEGATAAVVGEKKPVDDGCTLIVNVVASGWIVNMNVGDSRTVVGVKQEYVGWEPVFHSSDHNMTHSAKIHHIQRTGGQFIYPYGTLKAVNLPLTSEPPAQPYTQLAGKRIYRPPTPQIRAVGVSHRRTLNLSATMGDLLFKVEPAVISCLPDVEFIPVHPDQEYVLVVATDGVWDHMRVPHTDLQNQMVIQHVGLFLDCDLKERTDKAVAPSAEEDSPTTLGEPSPTTPFPMLSSPSLSSAENLAESTPVESPLQSIEPEPSVHVSSPPPSPPSVSVEARCRMEYCRRLALASRTLVVREPARNTAWNDAGMESLARLNNPAATPAVYSAFSTDRTASSPSPASPSPPSVSIPGGASSSPTFPSIPDLFYPGLFRYDDATAFVIHLTRST</sequence>
<feature type="compositionally biased region" description="Low complexity" evidence="1">
    <location>
        <begin position="475"/>
        <end position="485"/>
    </location>
</feature>
<feature type="compositionally biased region" description="Polar residues" evidence="1">
    <location>
        <begin position="486"/>
        <end position="500"/>
    </location>
</feature>
<dbReference type="SUPFAM" id="SSF81606">
    <property type="entry name" value="PP2C-like"/>
    <property type="match status" value="1"/>
</dbReference>
<dbReference type="Pfam" id="PF00481">
    <property type="entry name" value="PP2C"/>
    <property type="match status" value="1"/>
</dbReference>
<accession>A0A507DXU9</accession>
<feature type="compositionally biased region" description="Low complexity" evidence="1">
    <location>
        <begin position="501"/>
        <end position="511"/>
    </location>
</feature>
<dbReference type="GO" id="GO:0004722">
    <property type="term" value="F:protein serine/threonine phosphatase activity"/>
    <property type="evidence" value="ECO:0007669"/>
    <property type="project" value="InterPro"/>
</dbReference>
<dbReference type="AlphaFoldDB" id="A0A507DXU9"/>
<comment type="caution">
    <text evidence="3">The sequence shown here is derived from an EMBL/GenBank/DDBJ whole genome shotgun (WGS) entry which is preliminary data.</text>
</comment>
<dbReference type="InterPro" id="IPR001932">
    <property type="entry name" value="PPM-type_phosphatase-like_dom"/>
</dbReference>
<dbReference type="PANTHER" id="PTHR13832">
    <property type="entry name" value="PROTEIN PHOSPHATASE 2C"/>
    <property type="match status" value="1"/>
</dbReference>
<dbReference type="InterPro" id="IPR015655">
    <property type="entry name" value="PP2C"/>
</dbReference>
<dbReference type="PANTHER" id="PTHR13832:SF668">
    <property type="entry name" value="PROTEIN PHOSPHATASE 2C 39-RELATED"/>
    <property type="match status" value="1"/>
</dbReference>
<dbReference type="InterPro" id="IPR036457">
    <property type="entry name" value="PPM-type-like_dom_sf"/>
</dbReference>
<reference evidence="3 4" key="1">
    <citation type="journal article" date="2019" name="Sci. Rep.">
        <title>Comparative genomics of chytrid fungi reveal insights into the obligate biotrophic and pathogenic lifestyle of Synchytrium endobioticum.</title>
        <authorList>
            <person name="van de Vossenberg B.T.L.H."/>
            <person name="Warris S."/>
            <person name="Nguyen H.D.T."/>
            <person name="van Gent-Pelzer M.P.E."/>
            <person name="Joly D.L."/>
            <person name="van de Geest H.C."/>
            <person name="Bonants P.J.M."/>
            <person name="Smith D.S."/>
            <person name="Levesque C.A."/>
            <person name="van der Lee T.A.J."/>
        </authorList>
    </citation>
    <scope>NUCLEOTIDE SEQUENCE [LARGE SCALE GENOMIC DNA]</scope>
    <source>
        <strain evidence="3 4">CBS 809.83</strain>
    </source>
</reference>
<dbReference type="STRING" id="109895.A0A507DXU9"/>
<dbReference type="SMART" id="SM00332">
    <property type="entry name" value="PP2Cc"/>
    <property type="match status" value="1"/>
</dbReference>
<evidence type="ECO:0000313" key="4">
    <source>
        <dbReference type="Proteomes" id="UP000318582"/>
    </source>
</evidence>
<dbReference type="PROSITE" id="PS51746">
    <property type="entry name" value="PPM_2"/>
    <property type="match status" value="1"/>
</dbReference>
<gene>
    <name evidence="3" type="ORF">PhCBS80983_g04871</name>
</gene>
<dbReference type="Gene3D" id="3.60.40.10">
    <property type="entry name" value="PPM-type phosphatase domain"/>
    <property type="match status" value="1"/>
</dbReference>
<dbReference type="Proteomes" id="UP000318582">
    <property type="component" value="Unassembled WGS sequence"/>
</dbReference>
<dbReference type="CDD" id="cd00143">
    <property type="entry name" value="PP2Cc"/>
    <property type="match status" value="1"/>
</dbReference>
<evidence type="ECO:0000313" key="3">
    <source>
        <dbReference type="EMBL" id="TPX56017.1"/>
    </source>
</evidence>
<organism evidence="3 4">
    <name type="scientific">Powellomyces hirtus</name>
    <dbReference type="NCBI Taxonomy" id="109895"/>
    <lineage>
        <taxon>Eukaryota</taxon>
        <taxon>Fungi</taxon>
        <taxon>Fungi incertae sedis</taxon>
        <taxon>Chytridiomycota</taxon>
        <taxon>Chytridiomycota incertae sedis</taxon>
        <taxon>Chytridiomycetes</taxon>
        <taxon>Spizellomycetales</taxon>
        <taxon>Powellomycetaceae</taxon>
        <taxon>Powellomyces</taxon>
    </lineage>
</organism>
<name>A0A507DXU9_9FUNG</name>